<dbReference type="PROSITE" id="PS50110">
    <property type="entry name" value="RESPONSE_REGULATORY"/>
    <property type="match status" value="1"/>
</dbReference>
<organism evidence="3 4">
    <name type="scientific">Methylosinus trichosporium (strain ATCC 35070 / NCIMB 11131 / UNIQEM 75 / OB3b)</name>
    <dbReference type="NCBI Taxonomy" id="595536"/>
    <lineage>
        <taxon>Bacteria</taxon>
        <taxon>Pseudomonadati</taxon>
        <taxon>Pseudomonadota</taxon>
        <taxon>Alphaproteobacteria</taxon>
        <taxon>Hyphomicrobiales</taxon>
        <taxon>Methylocystaceae</taxon>
        <taxon>Methylosinus</taxon>
    </lineage>
</organism>
<protein>
    <submittedName>
        <fullName evidence="3">Response regulator</fullName>
    </submittedName>
</protein>
<dbReference type="InterPro" id="IPR011006">
    <property type="entry name" value="CheY-like_superfamily"/>
</dbReference>
<sequence>MPPVETNNRACRVLIIEDDQDDVFLFKRALDSARAILDREIECEQVDNGLDAIFLVSREEITDKLPDVLVLDLNMPRLDGVKFLKSLRRSLLLKDLPVYVLTTSTAPAIHEEAMRAGADKVFVKPNDAEALLAIALEIVGAAMARRSSDGSAAAQ</sequence>
<keyword evidence="1" id="KW-0597">Phosphoprotein</keyword>
<evidence type="ECO:0000313" key="3">
    <source>
        <dbReference type="EMBL" id="ATQ70164.1"/>
    </source>
</evidence>
<dbReference type="Pfam" id="PF00072">
    <property type="entry name" value="Response_reg"/>
    <property type="match status" value="1"/>
</dbReference>
<dbReference type="AlphaFoldDB" id="A0A2D2D5C5"/>
<dbReference type="KEGG" id="mtw:CQW49_01560"/>
<evidence type="ECO:0000259" key="2">
    <source>
        <dbReference type="PROSITE" id="PS50110"/>
    </source>
</evidence>
<dbReference type="Gene3D" id="3.40.50.2300">
    <property type="match status" value="1"/>
</dbReference>
<dbReference type="InterPro" id="IPR052893">
    <property type="entry name" value="TCS_response_regulator"/>
</dbReference>
<accession>A0A2D2D5C5</accession>
<keyword evidence="4" id="KW-1185">Reference proteome</keyword>
<dbReference type="PANTHER" id="PTHR44520">
    <property type="entry name" value="RESPONSE REGULATOR RCP1-RELATED"/>
    <property type="match status" value="1"/>
</dbReference>
<dbReference type="RefSeq" id="WP_003610752.1">
    <property type="nucleotide sequence ID" value="NZ_ADVE02000001.1"/>
</dbReference>
<reference evidence="4" key="1">
    <citation type="submission" date="2017-10" db="EMBL/GenBank/DDBJ databases">
        <title>Completed PacBio SMRT sequence of Methylosinus trichosporium OB3b reveals presence of a third large plasmid.</title>
        <authorList>
            <person name="Charles T.C."/>
            <person name="Lynch M.D.J."/>
            <person name="Heil J.R."/>
            <person name="Cheng J."/>
        </authorList>
    </citation>
    <scope>NUCLEOTIDE SEQUENCE [LARGE SCALE GENOMIC DNA]</scope>
    <source>
        <strain evidence="4">OB3b</strain>
    </source>
</reference>
<dbReference type="SUPFAM" id="SSF52172">
    <property type="entry name" value="CheY-like"/>
    <property type="match status" value="1"/>
</dbReference>
<gene>
    <name evidence="3" type="ORF">CQW49_01560</name>
</gene>
<dbReference type="EMBL" id="CP023737">
    <property type="protein sequence ID" value="ATQ70164.1"/>
    <property type="molecule type" value="Genomic_DNA"/>
</dbReference>
<feature type="modified residue" description="4-aspartylphosphate" evidence="1">
    <location>
        <position position="72"/>
    </location>
</feature>
<name>A0A2D2D5C5_METT3</name>
<evidence type="ECO:0000313" key="4">
    <source>
        <dbReference type="Proteomes" id="UP000230709"/>
    </source>
</evidence>
<dbReference type="GO" id="GO:0000160">
    <property type="term" value="P:phosphorelay signal transduction system"/>
    <property type="evidence" value="ECO:0007669"/>
    <property type="project" value="InterPro"/>
</dbReference>
<evidence type="ECO:0000256" key="1">
    <source>
        <dbReference type="PROSITE-ProRule" id="PRU00169"/>
    </source>
</evidence>
<dbReference type="PANTHER" id="PTHR44520:SF2">
    <property type="entry name" value="RESPONSE REGULATOR RCP1"/>
    <property type="match status" value="1"/>
</dbReference>
<dbReference type="SMART" id="SM00448">
    <property type="entry name" value="REC"/>
    <property type="match status" value="1"/>
</dbReference>
<feature type="domain" description="Response regulatory" evidence="2">
    <location>
        <begin position="12"/>
        <end position="139"/>
    </location>
</feature>
<proteinExistence type="predicted"/>
<dbReference type="STRING" id="595536.GCA_000178815_00631"/>
<dbReference type="InterPro" id="IPR001789">
    <property type="entry name" value="Sig_transdc_resp-reg_receiver"/>
</dbReference>
<dbReference type="Proteomes" id="UP000230709">
    <property type="component" value="Chromosome"/>
</dbReference>